<sequence length="62" mass="7035">MPTAFGLHFYCACSTIYLLQYLSSHHLQKLMCLWWQVPFFPSTGFYLTPTQGLYSAATPVGV</sequence>
<reference evidence="1" key="2">
    <citation type="journal article" date="2015" name="Data Brief">
        <title>Shoot transcriptome of the giant reed, Arundo donax.</title>
        <authorList>
            <person name="Barrero R.A."/>
            <person name="Guerrero F.D."/>
            <person name="Moolhuijzen P."/>
            <person name="Goolsby J.A."/>
            <person name="Tidwell J."/>
            <person name="Bellgard S.E."/>
            <person name="Bellgard M.I."/>
        </authorList>
    </citation>
    <scope>NUCLEOTIDE SEQUENCE</scope>
    <source>
        <tissue evidence="1">Shoot tissue taken approximately 20 cm above the soil surface</tissue>
    </source>
</reference>
<accession>A0A0A9GEM1</accession>
<organism evidence="1">
    <name type="scientific">Arundo donax</name>
    <name type="common">Giant reed</name>
    <name type="synonym">Donax arundinaceus</name>
    <dbReference type="NCBI Taxonomy" id="35708"/>
    <lineage>
        <taxon>Eukaryota</taxon>
        <taxon>Viridiplantae</taxon>
        <taxon>Streptophyta</taxon>
        <taxon>Embryophyta</taxon>
        <taxon>Tracheophyta</taxon>
        <taxon>Spermatophyta</taxon>
        <taxon>Magnoliopsida</taxon>
        <taxon>Liliopsida</taxon>
        <taxon>Poales</taxon>
        <taxon>Poaceae</taxon>
        <taxon>PACMAD clade</taxon>
        <taxon>Arundinoideae</taxon>
        <taxon>Arundineae</taxon>
        <taxon>Arundo</taxon>
    </lineage>
</organism>
<evidence type="ECO:0000313" key="1">
    <source>
        <dbReference type="EMBL" id="JAE19083.1"/>
    </source>
</evidence>
<name>A0A0A9GEM1_ARUDO</name>
<proteinExistence type="predicted"/>
<reference evidence="1" key="1">
    <citation type="submission" date="2014-09" db="EMBL/GenBank/DDBJ databases">
        <authorList>
            <person name="Magalhaes I.L.F."/>
            <person name="Oliveira U."/>
            <person name="Santos F.R."/>
            <person name="Vidigal T.H.D.A."/>
            <person name="Brescovit A.D."/>
            <person name="Santos A.J."/>
        </authorList>
    </citation>
    <scope>NUCLEOTIDE SEQUENCE</scope>
    <source>
        <tissue evidence="1">Shoot tissue taken approximately 20 cm above the soil surface</tissue>
    </source>
</reference>
<dbReference type="EMBL" id="GBRH01178813">
    <property type="protein sequence ID" value="JAE19083.1"/>
    <property type="molecule type" value="Transcribed_RNA"/>
</dbReference>
<protein>
    <submittedName>
        <fullName evidence="1">Uncharacterized protein</fullName>
    </submittedName>
</protein>
<dbReference type="AlphaFoldDB" id="A0A0A9GEM1"/>